<sequence length="113" mass="12781">MRRRWVSVDIIAYYTRARGFEQHSILCTIYNSLLDLATGCVIIEPSTGVVIMVIGYVLMIVTCSFNGQYCNGEIYKQDGNAIYATEQECLARADYYNEYFHPAGDLGCGEVQR</sequence>
<evidence type="ECO:0000313" key="1">
    <source>
        <dbReference type="EMBL" id="XBW78120.1"/>
    </source>
</evidence>
<reference evidence="1" key="1">
    <citation type="submission" date="2024-05" db="EMBL/GenBank/DDBJ databases">
        <authorList>
            <person name="Duan X."/>
        </authorList>
    </citation>
    <scope>NUCLEOTIDE SEQUENCE</scope>
</reference>
<gene>
    <name evidence="1" type="ORF">AUQADHIK_CDS0095</name>
</gene>
<organism evidence="1">
    <name type="scientific">Serratia phage Spe5P4</name>
    <dbReference type="NCBI Taxonomy" id="3159438"/>
    <lineage>
        <taxon>Viruses</taxon>
        <taxon>Duplodnaviria</taxon>
        <taxon>Heunggongvirae</taxon>
        <taxon>Uroviricota</taxon>
        <taxon>Caudoviricetes</taxon>
        <taxon>Lindbergviridae</taxon>
        <taxon>Myosmarvirus</taxon>
    </lineage>
</organism>
<accession>A0AAU7VHC3</accession>
<dbReference type="EMBL" id="PP858852">
    <property type="protein sequence ID" value="XBW78120.1"/>
    <property type="molecule type" value="Genomic_DNA"/>
</dbReference>
<name>A0AAU7VHC3_9CAUD</name>
<proteinExistence type="predicted"/>
<protein>
    <submittedName>
        <fullName evidence="1">Uncharacterized protein</fullName>
    </submittedName>
</protein>